<evidence type="ECO:0000313" key="2">
    <source>
        <dbReference type="Proteomes" id="UP000053815"/>
    </source>
</evidence>
<gene>
    <name evidence="1" type="ORF">MAM1_0880c11329</name>
</gene>
<proteinExistence type="predicted"/>
<dbReference type="AlphaFoldDB" id="A0A0C9MWK6"/>
<dbReference type="OrthoDB" id="2287349at2759"/>
<organism evidence="1">
    <name type="scientific">Mucor ambiguus</name>
    <dbReference type="NCBI Taxonomy" id="91626"/>
    <lineage>
        <taxon>Eukaryota</taxon>
        <taxon>Fungi</taxon>
        <taxon>Fungi incertae sedis</taxon>
        <taxon>Mucoromycota</taxon>
        <taxon>Mucoromycotina</taxon>
        <taxon>Mucoromycetes</taxon>
        <taxon>Mucorales</taxon>
        <taxon>Mucorineae</taxon>
        <taxon>Mucoraceae</taxon>
        <taxon>Mucor</taxon>
    </lineage>
</organism>
<accession>A0A0C9MWK6</accession>
<protein>
    <submittedName>
        <fullName evidence="1">Uncharacterized protein</fullName>
    </submittedName>
</protein>
<name>A0A0C9MWK6_9FUNG</name>
<sequence>LRWLRPLLAQSTAQILSYPSIVLPHLVGFLPLPLFTALLSNWTIASPCSRPESLRHNESYWSLLFKAIDRLPKDFSNIIVSASTCVEISLASMILPSSSSEELGRSLAQLPSSVAYTMGSEPDSCLRPKHSVEFSVHPNLVKKFLNLITLDKIKLAPFCVCAFIPPRYSSLGHFPFQQVADHTVVDVTPFIESLNVCSSIVSGPRRRELSTKSYRRLCSPSISAKPLLPPPFSPDIPELHDQEYQVWFQYLLSPSRWLILSSNIGNKEK</sequence>
<evidence type="ECO:0000313" key="1">
    <source>
        <dbReference type="EMBL" id="GAN11744.1"/>
    </source>
</evidence>
<dbReference type="EMBL" id="DF837169">
    <property type="protein sequence ID" value="GAN11744.1"/>
    <property type="molecule type" value="Genomic_DNA"/>
</dbReference>
<feature type="non-terminal residue" evidence="1">
    <location>
        <position position="1"/>
    </location>
</feature>
<dbReference type="Proteomes" id="UP000053815">
    <property type="component" value="Unassembled WGS sequence"/>
</dbReference>
<reference evidence="1" key="1">
    <citation type="submission" date="2014-09" db="EMBL/GenBank/DDBJ databases">
        <title>Draft genome sequence of an oleaginous Mucoromycotina fungus Mucor ambiguus NBRC6742.</title>
        <authorList>
            <person name="Takeda I."/>
            <person name="Yamane N."/>
            <person name="Morita T."/>
            <person name="Tamano K."/>
            <person name="Machida M."/>
            <person name="Baker S."/>
            <person name="Koike H."/>
        </authorList>
    </citation>
    <scope>NUCLEOTIDE SEQUENCE</scope>
    <source>
        <strain evidence="1">NBRC 6742</strain>
    </source>
</reference>
<dbReference type="STRING" id="91626.A0A0C9MWK6"/>
<keyword evidence="2" id="KW-1185">Reference proteome</keyword>